<dbReference type="Gene3D" id="3.40.109.10">
    <property type="entry name" value="NADH Oxidase"/>
    <property type="match status" value="1"/>
</dbReference>
<dbReference type="GO" id="GO:0016491">
    <property type="term" value="F:oxidoreductase activity"/>
    <property type="evidence" value="ECO:0007669"/>
    <property type="project" value="UniProtKB-KW"/>
</dbReference>
<dbReference type="InterPro" id="IPR029479">
    <property type="entry name" value="Nitroreductase"/>
</dbReference>
<dbReference type="Proteomes" id="UP000199452">
    <property type="component" value="Unassembled WGS sequence"/>
</dbReference>
<dbReference type="PANTHER" id="PTHR43673">
    <property type="entry name" value="NAD(P)H NITROREDUCTASE YDGI-RELATED"/>
    <property type="match status" value="1"/>
</dbReference>
<keyword evidence="5" id="KW-1185">Reference proteome</keyword>
<protein>
    <submittedName>
        <fullName evidence="4">Nitroreductase</fullName>
    </submittedName>
</protein>
<dbReference type="CDD" id="cd02062">
    <property type="entry name" value="Nitro_FMN_reductase"/>
    <property type="match status" value="1"/>
</dbReference>
<accession>A0A1G6HPQ6</accession>
<dbReference type="Pfam" id="PF00881">
    <property type="entry name" value="Nitroreductase"/>
    <property type="match status" value="1"/>
</dbReference>
<proteinExistence type="inferred from homology"/>
<evidence type="ECO:0000313" key="5">
    <source>
        <dbReference type="Proteomes" id="UP000199452"/>
    </source>
</evidence>
<dbReference type="Gene3D" id="2.20.180.10">
    <property type="entry name" value="putative fmn-dependent nitroreductase like domains"/>
    <property type="match status" value="1"/>
</dbReference>
<dbReference type="AlphaFoldDB" id="A0A1G6HPQ6"/>
<dbReference type="SUPFAM" id="SSF55469">
    <property type="entry name" value="FMN-dependent nitroreductase-like"/>
    <property type="match status" value="1"/>
</dbReference>
<evidence type="ECO:0000313" key="4">
    <source>
        <dbReference type="EMBL" id="SDB96269.1"/>
    </source>
</evidence>
<sequence length="191" mass="21345">MNLSKIVVKNRSYRRFYQERPVLESNLLSLVDLARLSPSGRNLQPLKYCIINDAETCAQLFPLLAWAGYLKDWAGPEEGERPSAYIVMVEDTSIAAESAHDQGISAQSIMLGAVELGFGGCMIASIKRKEISELLNFSENLKPVLVLALGVPKEVVCIDPMPANGDVKYWRDEHQVHHVPKRLLSEIILKK</sequence>
<dbReference type="EMBL" id="FMYP01000012">
    <property type="protein sequence ID" value="SDB96269.1"/>
    <property type="molecule type" value="Genomic_DNA"/>
</dbReference>
<dbReference type="InterPro" id="IPR000415">
    <property type="entry name" value="Nitroreductase-like"/>
</dbReference>
<dbReference type="STRING" id="1640674.SAMN05216323_101256"/>
<dbReference type="RefSeq" id="WP_092436527.1">
    <property type="nucleotide sequence ID" value="NZ_FMYP01000012.1"/>
</dbReference>
<dbReference type="OrthoDB" id="9804207at2"/>
<dbReference type="InterPro" id="IPR023312">
    <property type="entry name" value="Put_nitroreductase_C_bac"/>
</dbReference>
<dbReference type="PANTHER" id="PTHR43673:SF10">
    <property type="entry name" value="NADH DEHYDROGENASE_NAD(P)H NITROREDUCTASE XCC3605-RELATED"/>
    <property type="match status" value="1"/>
</dbReference>
<keyword evidence="2" id="KW-0560">Oxidoreductase</keyword>
<evidence type="ECO:0000256" key="2">
    <source>
        <dbReference type="ARBA" id="ARBA00023002"/>
    </source>
</evidence>
<evidence type="ECO:0000256" key="1">
    <source>
        <dbReference type="ARBA" id="ARBA00007118"/>
    </source>
</evidence>
<gene>
    <name evidence="4" type="ORF">SAMN05216323_101256</name>
</gene>
<organism evidence="4 5">
    <name type="scientific">Williamwhitmania taraxaci</name>
    <dbReference type="NCBI Taxonomy" id="1640674"/>
    <lineage>
        <taxon>Bacteria</taxon>
        <taxon>Pseudomonadati</taxon>
        <taxon>Bacteroidota</taxon>
        <taxon>Bacteroidia</taxon>
        <taxon>Bacteroidales</taxon>
        <taxon>Williamwhitmaniaceae</taxon>
        <taxon>Williamwhitmania</taxon>
    </lineage>
</organism>
<feature type="domain" description="Nitroreductase" evidence="3">
    <location>
        <begin position="11"/>
        <end position="150"/>
    </location>
</feature>
<comment type="similarity">
    <text evidence="1">Belongs to the nitroreductase family.</text>
</comment>
<reference evidence="4 5" key="1">
    <citation type="submission" date="2016-09" db="EMBL/GenBank/DDBJ databases">
        <authorList>
            <person name="Capua I."/>
            <person name="De Benedictis P."/>
            <person name="Joannis T."/>
            <person name="Lombin L.H."/>
            <person name="Cattoli G."/>
        </authorList>
    </citation>
    <scope>NUCLEOTIDE SEQUENCE [LARGE SCALE GENOMIC DNA]</scope>
    <source>
        <strain evidence="4 5">A7P-90m</strain>
    </source>
</reference>
<name>A0A1G6HPQ6_9BACT</name>
<evidence type="ECO:0000259" key="3">
    <source>
        <dbReference type="Pfam" id="PF00881"/>
    </source>
</evidence>